<comment type="caution">
    <text evidence="7">Lacks conserved residue(s) required for the propagation of feature annotation.</text>
</comment>
<feature type="compositionally biased region" description="Low complexity" evidence="9">
    <location>
        <begin position="456"/>
        <end position="474"/>
    </location>
</feature>
<evidence type="ECO:0000256" key="5">
    <source>
        <dbReference type="ARBA" id="ARBA00023098"/>
    </source>
</evidence>
<dbReference type="EC" id="3.1.1.-" evidence="8"/>
<dbReference type="PANTHER" id="PTHR32241">
    <property type="entry name" value="PATATIN-LIKE PROTEIN 6"/>
    <property type="match status" value="1"/>
</dbReference>
<keyword evidence="5 8" id="KW-0443">Lipid metabolism</keyword>
<comment type="function">
    <text evidence="6">Possesses non-specific lipolytic acyl hydrolase (LAH) activity. Hydrolyzes phospholipids as well as galactolipids. May play a role in disease resistance.</text>
</comment>
<feature type="domain" description="PNPLA" evidence="10">
    <location>
        <begin position="102"/>
        <end position="285"/>
    </location>
</feature>
<dbReference type="EMBL" id="AP014962">
    <property type="protein sequence ID" value="BAS99112.1"/>
    <property type="molecule type" value="Genomic_DNA"/>
</dbReference>
<evidence type="ECO:0000256" key="6">
    <source>
        <dbReference type="ARBA" id="ARBA00025642"/>
    </source>
</evidence>
<keyword evidence="4 8" id="KW-0442">Lipid degradation</keyword>
<dbReference type="eggNOG" id="KOG0513">
    <property type="taxonomic scope" value="Eukaryota"/>
</dbReference>
<dbReference type="InParanoid" id="A0A0P0X034"/>
<dbReference type="SMR" id="A0A0P0X034"/>
<keyword evidence="2 8" id="KW-0378">Hydrolase</keyword>
<accession>A0A0P0X034</accession>
<dbReference type="OMA" id="SARTINC"/>
<proteinExistence type="inferred from homology"/>
<dbReference type="SUPFAM" id="SSF52151">
    <property type="entry name" value="FabD/lysophospholipase-like"/>
    <property type="match status" value="1"/>
</dbReference>
<organism evidence="11 12">
    <name type="scientific">Oryza sativa subsp. japonica</name>
    <name type="common">Rice</name>
    <dbReference type="NCBI Taxonomy" id="39947"/>
    <lineage>
        <taxon>Eukaryota</taxon>
        <taxon>Viridiplantae</taxon>
        <taxon>Streptophyta</taxon>
        <taxon>Embryophyta</taxon>
        <taxon>Tracheophyta</taxon>
        <taxon>Spermatophyta</taxon>
        <taxon>Magnoliopsida</taxon>
        <taxon>Liliopsida</taxon>
        <taxon>Poales</taxon>
        <taxon>Poaceae</taxon>
        <taxon>BOP clade</taxon>
        <taxon>Oryzoideae</taxon>
        <taxon>Oryzeae</taxon>
        <taxon>Oryzinae</taxon>
        <taxon>Oryza</taxon>
        <taxon>Oryza sativa</taxon>
    </lineage>
</organism>
<evidence type="ECO:0000256" key="1">
    <source>
        <dbReference type="ARBA" id="ARBA00010240"/>
    </source>
</evidence>
<dbReference type="InterPro" id="IPR016035">
    <property type="entry name" value="Acyl_Trfase/lysoPLipase"/>
</dbReference>
<name>A0A0P0X034_ORYSJ</name>
<dbReference type="STRING" id="39947.A0A0P0X034"/>
<evidence type="ECO:0000256" key="3">
    <source>
        <dbReference type="ARBA" id="ARBA00022821"/>
    </source>
</evidence>
<evidence type="ECO:0000313" key="12">
    <source>
        <dbReference type="Proteomes" id="UP000059680"/>
    </source>
</evidence>
<dbReference type="Pfam" id="PF01734">
    <property type="entry name" value="Patatin"/>
    <property type="match status" value="1"/>
</dbReference>
<keyword evidence="12" id="KW-1185">Reference proteome</keyword>
<evidence type="ECO:0000256" key="8">
    <source>
        <dbReference type="RuleBase" id="RU361262"/>
    </source>
</evidence>
<evidence type="ECO:0000313" key="11">
    <source>
        <dbReference type="EMBL" id="BAS99112.1"/>
    </source>
</evidence>
<protein>
    <recommendedName>
        <fullName evidence="8">Patatin</fullName>
        <ecNumber evidence="8">3.1.1.-</ecNumber>
    </recommendedName>
</protein>
<evidence type="ECO:0000256" key="9">
    <source>
        <dbReference type="SAM" id="MobiDB-lite"/>
    </source>
</evidence>
<evidence type="ECO:0000259" key="10">
    <source>
        <dbReference type="PROSITE" id="PS51635"/>
    </source>
</evidence>
<gene>
    <name evidence="11" type="ordered locus">Os06g0677000</name>
    <name evidence="11" type="ORF">OSNPB_060677000</name>
</gene>
<comment type="domain">
    <text evidence="8">The nitrogen atoms of the two glycine residues in the GGXR motif define the oxyanion hole, and stabilize the oxyanion that forms during the nucleophilic attack by the catalytic serine during substrate cleavage.</text>
</comment>
<reference evidence="12" key="1">
    <citation type="journal article" date="2005" name="Nature">
        <title>The map-based sequence of the rice genome.</title>
        <authorList>
            <consortium name="International rice genome sequencing project (IRGSP)"/>
            <person name="Matsumoto T."/>
            <person name="Wu J."/>
            <person name="Kanamori H."/>
            <person name="Katayose Y."/>
            <person name="Fujisawa M."/>
            <person name="Namiki N."/>
            <person name="Mizuno H."/>
            <person name="Yamamoto K."/>
            <person name="Antonio B.A."/>
            <person name="Baba T."/>
            <person name="Sakata K."/>
            <person name="Nagamura Y."/>
            <person name="Aoki H."/>
            <person name="Arikawa K."/>
            <person name="Arita K."/>
            <person name="Bito T."/>
            <person name="Chiden Y."/>
            <person name="Fujitsuka N."/>
            <person name="Fukunaka R."/>
            <person name="Hamada M."/>
            <person name="Harada C."/>
            <person name="Hayashi A."/>
            <person name="Hijishita S."/>
            <person name="Honda M."/>
            <person name="Hosokawa S."/>
            <person name="Ichikawa Y."/>
            <person name="Idonuma A."/>
            <person name="Iijima M."/>
            <person name="Ikeda M."/>
            <person name="Ikeno M."/>
            <person name="Ito K."/>
            <person name="Ito S."/>
            <person name="Ito T."/>
            <person name="Ito Y."/>
            <person name="Ito Y."/>
            <person name="Iwabuchi A."/>
            <person name="Kamiya K."/>
            <person name="Karasawa W."/>
            <person name="Kurita K."/>
            <person name="Katagiri S."/>
            <person name="Kikuta A."/>
            <person name="Kobayashi H."/>
            <person name="Kobayashi N."/>
            <person name="Machita K."/>
            <person name="Maehara T."/>
            <person name="Masukawa M."/>
            <person name="Mizubayashi T."/>
            <person name="Mukai Y."/>
            <person name="Nagasaki H."/>
            <person name="Nagata Y."/>
            <person name="Naito S."/>
            <person name="Nakashima M."/>
            <person name="Nakama Y."/>
            <person name="Nakamichi Y."/>
            <person name="Nakamura M."/>
            <person name="Meguro A."/>
            <person name="Negishi M."/>
            <person name="Ohta I."/>
            <person name="Ohta T."/>
            <person name="Okamoto M."/>
            <person name="Ono N."/>
            <person name="Saji S."/>
            <person name="Sakaguchi M."/>
            <person name="Sakai K."/>
            <person name="Shibata M."/>
            <person name="Shimokawa T."/>
            <person name="Song J."/>
            <person name="Takazaki Y."/>
            <person name="Terasawa K."/>
            <person name="Tsugane M."/>
            <person name="Tsuji K."/>
            <person name="Ueda S."/>
            <person name="Waki K."/>
            <person name="Yamagata H."/>
            <person name="Yamamoto M."/>
            <person name="Yamamoto S."/>
            <person name="Yamane H."/>
            <person name="Yoshiki S."/>
            <person name="Yoshihara R."/>
            <person name="Yukawa K."/>
            <person name="Zhong H."/>
            <person name="Yano M."/>
            <person name="Yuan Q."/>
            <person name="Ouyang S."/>
            <person name="Liu J."/>
            <person name="Jones K.M."/>
            <person name="Gansberger K."/>
            <person name="Moffat K."/>
            <person name="Hill J."/>
            <person name="Bera J."/>
            <person name="Fadrosh D."/>
            <person name="Jin S."/>
            <person name="Johri S."/>
            <person name="Kim M."/>
            <person name="Overton L."/>
            <person name="Reardon M."/>
            <person name="Tsitrin T."/>
            <person name="Vuong H."/>
            <person name="Weaver B."/>
            <person name="Ciecko A."/>
            <person name="Tallon L."/>
            <person name="Jackson J."/>
            <person name="Pai G."/>
            <person name="Aken S.V."/>
            <person name="Utterback T."/>
            <person name="Reidmuller S."/>
            <person name="Feldblyum T."/>
            <person name="Hsiao J."/>
            <person name="Zismann V."/>
            <person name="Iobst S."/>
            <person name="de Vazeille A.R."/>
            <person name="Buell C.R."/>
            <person name="Ying K."/>
            <person name="Li Y."/>
            <person name="Lu T."/>
            <person name="Huang Y."/>
            <person name="Zhao Q."/>
            <person name="Feng Q."/>
            <person name="Zhang L."/>
            <person name="Zhu J."/>
            <person name="Weng Q."/>
            <person name="Mu J."/>
            <person name="Lu Y."/>
            <person name="Fan D."/>
            <person name="Liu Y."/>
            <person name="Guan J."/>
            <person name="Zhang Y."/>
            <person name="Yu S."/>
            <person name="Liu X."/>
            <person name="Zhang Y."/>
            <person name="Hong G."/>
            <person name="Han B."/>
            <person name="Choisne N."/>
            <person name="Demange N."/>
            <person name="Orjeda G."/>
            <person name="Samain S."/>
            <person name="Cattolico L."/>
            <person name="Pelletier E."/>
            <person name="Couloux A."/>
            <person name="Segurens B."/>
            <person name="Wincker P."/>
            <person name="D'Hont A."/>
            <person name="Scarpelli C."/>
            <person name="Weissenbach J."/>
            <person name="Salanoubat M."/>
            <person name="Quetier F."/>
            <person name="Yu Y."/>
            <person name="Kim H.R."/>
            <person name="Rambo T."/>
            <person name="Currie J."/>
            <person name="Collura K."/>
            <person name="Luo M."/>
            <person name="Yang T."/>
            <person name="Ammiraju J.S.S."/>
            <person name="Engler F."/>
            <person name="Soderlund C."/>
            <person name="Wing R.A."/>
            <person name="Palmer L.E."/>
            <person name="de la Bastide M."/>
            <person name="Spiegel L."/>
            <person name="Nascimento L."/>
            <person name="Zutavern T."/>
            <person name="O'Shaughnessy A."/>
            <person name="Dike S."/>
            <person name="Dedhia N."/>
            <person name="Preston R."/>
            <person name="Balija V."/>
            <person name="McCombie W.R."/>
            <person name="Chow T."/>
            <person name="Chen H."/>
            <person name="Chung M."/>
            <person name="Chen C."/>
            <person name="Shaw J."/>
            <person name="Wu H."/>
            <person name="Hsiao K."/>
            <person name="Chao Y."/>
            <person name="Chu M."/>
            <person name="Cheng C."/>
            <person name="Hour A."/>
            <person name="Lee P."/>
            <person name="Lin S."/>
            <person name="Lin Y."/>
            <person name="Liou J."/>
            <person name="Liu S."/>
            <person name="Hsing Y."/>
            <person name="Raghuvanshi S."/>
            <person name="Mohanty A."/>
            <person name="Bharti A.K."/>
            <person name="Gaur A."/>
            <person name="Gupta V."/>
            <person name="Kumar D."/>
            <person name="Ravi V."/>
            <person name="Vij S."/>
            <person name="Kapur A."/>
            <person name="Khurana P."/>
            <person name="Khurana P."/>
            <person name="Khurana J.P."/>
            <person name="Tyagi A.K."/>
            <person name="Gaikwad K."/>
            <person name="Singh A."/>
            <person name="Dalal V."/>
            <person name="Srivastava S."/>
            <person name="Dixit A."/>
            <person name="Pal A.K."/>
            <person name="Ghazi I.A."/>
            <person name="Yadav M."/>
            <person name="Pandit A."/>
            <person name="Bhargava A."/>
            <person name="Sureshbabu K."/>
            <person name="Batra K."/>
            <person name="Sharma T.R."/>
            <person name="Mohapatra T."/>
            <person name="Singh N.K."/>
            <person name="Messing J."/>
            <person name="Nelson A.B."/>
            <person name="Fuks G."/>
            <person name="Kavchok S."/>
            <person name="Keizer G."/>
            <person name="Linton E."/>
            <person name="Llaca V."/>
            <person name="Song R."/>
            <person name="Tanyolac B."/>
            <person name="Young S."/>
            <person name="Ho-Il K."/>
            <person name="Hahn J.H."/>
            <person name="Sangsakoo G."/>
            <person name="Vanavichit A."/>
            <person name="de Mattos Luiz.A.T."/>
            <person name="Zimmer P.D."/>
            <person name="Malone G."/>
            <person name="Dellagostin O."/>
            <person name="de Oliveira A.C."/>
            <person name="Bevan M."/>
            <person name="Bancroft I."/>
            <person name="Minx P."/>
            <person name="Cordum H."/>
            <person name="Wilson R."/>
            <person name="Cheng Z."/>
            <person name="Jin W."/>
            <person name="Jiang J."/>
            <person name="Leong S.A."/>
            <person name="Iwama H."/>
            <person name="Gojobori T."/>
            <person name="Itoh T."/>
            <person name="Niimura Y."/>
            <person name="Fujii Y."/>
            <person name="Habara T."/>
            <person name="Sakai H."/>
            <person name="Sato Y."/>
            <person name="Wilson G."/>
            <person name="Kumar K."/>
            <person name="McCouch S."/>
            <person name="Juretic N."/>
            <person name="Hoen D."/>
            <person name="Wright S."/>
            <person name="Bruskiewich R."/>
            <person name="Bureau T."/>
            <person name="Miyao A."/>
            <person name="Hirochika H."/>
            <person name="Nishikawa T."/>
            <person name="Kadowaki K."/>
            <person name="Sugiura M."/>
            <person name="Burr B."/>
            <person name="Sasaki T."/>
        </authorList>
    </citation>
    <scope>NUCLEOTIDE SEQUENCE [LARGE SCALE GENOMIC DNA]</scope>
    <source>
        <strain evidence="12">cv. Nipponbare</strain>
    </source>
</reference>
<evidence type="ECO:0000256" key="4">
    <source>
        <dbReference type="ARBA" id="ARBA00022963"/>
    </source>
</evidence>
<dbReference type="AlphaFoldDB" id="A0A0P0X034"/>
<keyword evidence="3" id="KW-0611">Plant defense</keyword>
<reference evidence="11 12" key="2">
    <citation type="journal article" date="2013" name="Plant Cell Physiol.">
        <title>Rice Annotation Project Database (RAP-DB): an integrative and interactive database for rice genomics.</title>
        <authorList>
            <person name="Sakai H."/>
            <person name="Lee S.S."/>
            <person name="Tanaka T."/>
            <person name="Numa H."/>
            <person name="Kim J."/>
            <person name="Kawahara Y."/>
            <person name="Wakimoto H."/>
            <person name="Yang C.C."/>
            <person name="Iwamoto M."/>
            <person name="Abe T."/>
            <person name="Yamada Y."/>
            <person name="Muto A."/>
            <person name="Inokuchi H."/>
            <person name="Ikemura T."/>
            <person name="Matsumoto T."/>
            <person name="Sasaki T."/>
            <person name="Itoh T."/>
        </authorList>
    </citation>
    <scope>NUCLEOTIDE SEQUENCE [LARGE SCALE GENOMIC DNA]</scope>
    <source>
        <strain evidence="12">cv. Nipponbare</strain>
    </source>
</reference>
<dbReference type="InterPro" id="IPR002641">
    <property type="entry name" value="PNPLA_dom"/>
</dbReference>
<dbReference type="CDD" id="cd07199">
    <property type="entry name" value="Pat17_PNPLA8_PNPLA9_like"/>
    <property type="match status" value="1"/>
</dbReference>
<dbReference type="Gene3D" id="3.40.1090.10">
    <property type="entry name" value="Cytosolic phospholipase A2 catalytic domain"/>
    <property type="match status" value="1"/>
</dbReference>
<dbReference type="GO" id="GO:0006952">
    <property type="term" value="P:defense response"/>
    <property type="evidence" value="ECO:0007669"/>
    <property type="project" value="UniProtKB-KW"/>
</dbReference>
<reference evidence="11 12" key="3">
    <citation type="journal article" date="2013" name="Rice">
        <title>Improvement of the Oryza sativa Nipponbare reference genome using next generation sequence and optical map data.</title>
        <authorList>
            <person name="Kawahara Y."/>
            <person name="de la Bastide M."/>
            <person name="Hamilton J.P."/>
            <person name="Kanamori H."/>
            <person name="McCombie W.R."/>
            <person name="Ouyang S."/>
            <person name="Schwartz D.C."/>
            <person name="Tanaka T."/>
            <person name="Wu J."/>
            <person name="Zhou S."/>
            <person name="Childs K.L."/>
            <person name="Davidson R.M."/>
            <person name="Lin H."/>
            <person name="Quesada-Ocampo L."/>
            <person name="Vaillancourt B."/>
            <person name="Sakai H."/>
            <person name="Lee S.S."/>
            <person name="Kim J."/>
            <person name="Numa H."/>
            <person name="Itoh T."/>
            <person name="Buell C.R."/>
            <person name="Matsumoto T."/>
        </authorList>
    </citation>
    <scope>NUCLEOTIDE SEQUENCE [LARGE SCALE GENOMIC DNA]</scope>
    <source>
        <strain evidence="12">cv. Nipponbare</strain>
    </source>
</reference>
<comment type="similarity">
    <text evidence="1 8">Belongs to the patatin family.</text>
</comment>
<dbReference type="GO" id="GO:0016787">
    <property type="term" value="F:hydrolase activity"/>
    <property type="evidence" value="ECO:0007669"/>
    <property type="project" value="UniProtKB-KW"/>
</dbReference>
<evidence type="ECO:0000256" key="7">
    <source>
        <dbReference type="PROSITE-ProRule" id="PRU01161"/>
    </source>
</evidence>
<feature type="region of interest" description="Disordered" evidence="9">
    <location>
        <begin position="455"/>
        <end position="481"/>
    </location>
</feature>
<comment type="function">
    <text evidence="8">Lipolytic acyl hydrolase (LAH).</text>
</comment>
<dbReference type="PANTHER" id="PTHR32241:SF16">
    <property type="entry name" value="OS06G0677000 PROTEIN"/>
    <property type="match status" value="1"/>
</dbReference>
<dbReference type="PaxDb" id="39947-A0A0P0X034"/>
<evidence type="ECO:0000256" key="2">
    <source>
        <dbReference type="ARBA" id="ARBA00022801"/>
    </source>
</evidence>
<dbReference type="GO" id="GO:0016042">
    <property type="term" value="P:lipid catabolic process"/>
    <property type="evidence" value="ECO:0007669"/>
    <property type="project" value="UniProtKB-KW"/>
</dbReference>
<sequence length="481" mass="50265">MAPRARKKTTKPEHPPQLLSFSFASLQKSISEKPRTKRLSSTSRLLMATTSSLALPLFAGGGGSDRLSQEIFSILESNFLFGAPPPEGPAGYYSSVGRVRVLSIDGGADGGALAAAALVRLERRLKELSGNPDARVADYFDLAAGSGAGGFLAAALFACRMPAEAARDVVARNRKVFSGRRGRGGGLFWRPESVFKKVFGDLTVRDAAKPLLIPCYDMATAAPFVFSRADAVEADAFDFPLWQVCAAACGVGPAEVASLDGRTRLRAAAATGGGGAVSNPAAVAVTHVLHNKREFPFAAGAGDLVVLSLGGNNAAAGPRASSSSLLRIAGACQADMVRHNSRAFPSARTINCTPRRVAYPTVSAPFQVDQAVSMAFGECRATNYIRIQGNGIVAGAAAATAEAAMTERSVESVLFRGKKVMAQTNGERLDGVAEQLVREHHRRMESKAPVVLIKPSATPRTSSSSASTLITVSTNASSESP</sequence>
<dbReference type="PROSITE" id="PS51635">
    <property type="entry name" value="PNPLA"/>
    <property type="match status" value="1"/>
</dbReference>
<dbReference type="Proteomes" id="UP000059680">
    <property type="component" value="Chromosome 6"/>
</dbReference>